<gene>
    <name evidence="2" type="ORF">K3162_02845</name>
</gene>
<dbReference type="RefSeq" id="WP_221428679.1">
    <property type="nucleotide sequence ID" value="NZ_CP081296.1"/>
</dbReference>
<accession>A0ABX8ZVH4</accession>
<keyword evidence="1" id="KW-0472">Membrane</keyword>
<feature type="transmembrane region" description="Helical" evidence="1">
    <location>
        <begin position="134"/>
        <end position="154"/>
    </location>
</feature>
<keyword evidence="1" id="KW-0812">Transmembrane</keyword>
<feature type="transmembrane region" description="Helical" evidence="1">
    <location>
        <begin position="13"/>
        <end position="32"/>
    </location>
</feature>
<reference evidence="2 3" key="1">
    <citation type="submission" date="2021-08" db="EMBL/GenBank/DDBJ databases">
        <title>Comparative Genomics Analysis of the Genus Qipengyuania Reveals Extensive Genetic Diversity and Metabolic Versatility, Including the Description of Fifteen Novel Species.</title>
        <authorList>
            <person name="Liu Y."/>
        </authorList>
    </citation>
    <scope>NUCLEOTIDE SEQUENCE [LARGE SCALE GENOMIC DNA]</scope>
    <source>
        <strain evidence="2 3">1NDW3</strain>
    </source>
</reference>
<organism evidence="2 3">
    <name type="scientific">Qipengyuania xiapuensis</name>
    <dbReference type="NCBI Taxonomy" id="2867236"/>
    <lineage>
        <taxon>Bacteria</taxon>
        <taxon>Pseudomonadati</taxon>
        <taxon>Pseudomonadota</taxon>
        <taxon>Alphaproteobacteria</taxon>
        <taxon>Sphingomonadales</taxon>
        <taxon>Erythrobacteraceae</taxon>
        <taxon>Qipengyuania</taxon>
    </lineage>
</organism>
<keyword evidence="1" id="KW-1133">Transmembrane helix</keyword>
<evidence type="ECO:0000313" key="3">
    <source>
        <dbReference type="Proteomes" id="UP000824300"/>
    </source>
</evidence>
<evidence type="ECO:0008006" key="4">
    <source>
        <dbReference type="Google" id="ProtNLM"/>
    </source>
</evidence>
<feature type="transmembrane region" description="Helical" evidence="1">
    <location>
        <begin position="190"/>
        <end position="218"/>
    </location>
</feature>
<name>A0ABX8ZVH4_9SPHN</name>
<feature type="transmembrane region" description="Helical" evidence="1">
    <location>
        <begin position="160"/>
        <end position="178"/>
    </location>
</feature>
<protein>
    <recommendedName>
        <fullName evidence="4">Permease</fullName>
    </recommendedName>
</protein>
<keyword evidence="3" id="KW-1185">Reference proteome</keyword>
<evidence type="ECO:0000313" key="2">
    <source>
        <dbReference type="EMBL" id="QZD92990.1"/>
    </source>
</evidence>
<evidence type="ECO:0000256" key="1">
    <source>
        <dbReference type="SAM" id="Phobius"/>
    </source>
</evidence>
<feature type="transmembrane region" description="Helical" evidence="1">
    <location>
        <begin position="93"/>
        <end position="113"/>
    </location>
</feature>
<sequence length="219" mass="24473">MDFMKILKSLEEALYEVMVWLVFYPLTFWRVLTQPAYMMAYAAHELGDEDEDRYSDKLSPPIFLAITLGLAHLLELGLGSSELEGFLADDRNLLAFRMVMFSTFPLVLAVRLLRKRREPLDRKALKGPFYAQCYVAAPWALVVGTVPLLAFAWGGATLDSLGAALGVIGVAAIWYLILQARWFARMLDYSFWRGFGSAVSSFLLAMVIILAFVSAVAAV</sequence>
<dbReference type="Proteomes" id="UP000824300">
    <property type="component" value="Chromosome"/>
</dbReference>
<proteinExistence type="predicted"/>
<dbReference type="EMBL" id="CP081296">
    <property type="protein sequence ID" value="QZD92990.1"/>
    <property type="molecule type" value="Genomic_DNA"/>
</dbReference>